<proteinExistence type="predicted"/>
<name>A0A1V0EDT9_9CAUD</name>
<sequence>MSSINIAGAEKHYNAKYVGYYDLPDREGPFHVFYTETPDREKGHDNYFGLFTHPLNGGLYITSAASIRQAQFSAIEMPDGSFLVSRFRHDYKERGGAMIDGGLAGYIRYNPAHPPTHLMQVVDGLEVFTPISEKPHV</sequence>
<gene>
    <name evidence="1" type="ORF">Ccr32_gp165</name>
</gene>
<dbReference type="EMBL" id="KY555146">
    <property type="protein sequence ID" value="ARB15083.1"/>
    <property type="molecule type" value="Genomic_DNA"/>
</dbReference>
<organism evidence="1 2">
    <name type="scientific">Caulobacter phage Ccr32</name>
    <dbReference type="NCBI Taxonomy" id="1959738"/>
    <lineage>
        <taxon>Viruses</taxon>
        <taxon>Duplodnaviria</taxon>
        <taxon>Heunggongvirae</taxon>
        <taxon>Uroviricota</taxon>
        <taxon>Caudoviricetes</taxon>
        <taxon>Jeanschmidtviridae</taxon>
        <taxon>Shapirovirus</taxon>
        <taxon>Shapirovirus cbk</taxon>
    </lineage>
</organism>
<dbReference type="Proteomes" id="UP000222485">
    <property type="component" value="Genome"/>
</dbReference>
<evidence type="ECO:0000313" key="2">
    <source>
        <dbReference type="Proteomes" id="UP000222485"/>
    </source>
</evidence>
<accession>A0A1V0EDT9</accession>
<evidence type="ECO:0000313" key="1">
    <source>
        <dbReference type="EMBL" id="ARB15083.1"/>
    </source>
</evidence>
<protein>
    <submittedName>
        <fullName evidence="1">Uncharacterized protein</fullName>
    </submittedName>
</protein>
<reference evidence="2" key="1">
    <citation type="journal article" date="2017" name="Curr. Microbiol.">
        <title>Genomic Diversity of Type B3 Bacteriophages of Caulobacter crescentus.</title>
        <authorList>
            <person name="Ash K.T."/>
            <person name="Drake K.M."/>
            <person name="Gibbs W.S."/>
            <person name="Ely B."/>
        </authorList>
    </citation>
    <scope>NUCLEOTIDE SEQUENCE [LARGE SCALE GENOMIC DNA]</scope>
</reference>